<dbReference type="Proteomes" id="UP000030624">
    <property type="component" value="Chromosome"/>
</dbReference>
<name>A0A0A7GE02_GEOAI</name>
<evidence type="ECO:0008006" key="3">
    <source>
        <dbReference type="Google" id="ProtNLM"/>
    </source>
</evidence>
<dbReference type="eggNOG" id="arCOG02192">
    <property type="taxonomic scope" value="Archaea"/>
</dbReference>
<gene>
    <name evidence="1" type="ORF">GACE_1205</name>
</gene>
<evidence type="ECO:0000313" key="2">
    <source>
        <dbReference type="Proteomes" id="UP000030624"/>
    </source>
</evidence>
<dbReference type="InterPro" id="IPR018664">
    <property type="entry name" value="DUF2103_metal-binding"/>
</dbReference>
<dbReference type="GeneID" id="24797784"/>
<dbReference type="KEGG" id="gac:GACE_1205"/>
<organism evidence="1 2">
    <name type="scientific">Geoglobus acetivorans</name>
    <dbReference type="NCBI Taxonomy" id="565033"/>
    <lineage>
        <taxon>Archaea</taxon>
        <taxon>Methanobacteriati</taxon>
        <taxon>Methanobacteriota</taxon>
        <taxon>Archaeoglobi</taxon>
        <taxon>Archaeoglobales</taxon>
        <taxon>Archaeoglobaceae</taxon>
        <taxon>Geoglobus</taxon>
    </lineage>
</organism>
<dbReference type="AlphaFoldDB" id="A0A0A7GE02"/>
<reference evidence="1 2" key="1">
    <citation type="journal article" date="2015" name="Appl. Environ. Microbiol.">
        <title>The Geoglobus acetivorans genome: Fe(III) reduction, acetate utilization, autotrophic growth, and degradation of aromatic compounds in a hyperthermophilic archaeon.</title>
        <authorList>
            <person name="Mardanov A.V."/>
            <person name="Slododkina G.B."/>
            <person name="Slobodkin A.I."/>
            <person name="Beletsky A.V."/>
            <person name="Gavrilov S.N."/>
            <person name="Kublanov I.V."/>
            <person name="Bonch-Osmolovskaya E.A."/>
            <person name="Skryabin K.G."/>
            <person name="Ravin N.V."/>
        </authorList>
    </citation>
    <scope>NUCLEOTIDE SEQUENCE [LARGE SCALE GENOMIC DNA]</scope>
    <source>
        <strain evidence="1 2">SBH6</strain>
    </source>
</reference>
<evidence type="ECO:0000313" key="1">
    <source>
        <dbReference type="EMBL" id="AIY90244.1"/>
    </source>
</evidence>
<dbReference type="STRING" id="565033.GACE_1205"/>
<proteinExistence type="predicted"/>
<protein>
    <recommendedName>
        <fullName evidence="3">Metal-binding protein</fullName>
    </recommendedName>
</protein>
<accession>A0A0A7GE02</accession>
<dbReference type="RefSeq" id="WP_048091965.1">
    <property type="nucleotide sequence ID" value="NZ_CP009552.1"/>
</dbReference>
<dbReference type="Pfam" id="PF09876">
    <property type="entry name" value="DUF2103"/>
    <property type="match status" value="1"/>
</dbReference>
<dbReference type="HOGENOM" id="CLU_1154327_0_0_2"/>
<dbReference type="EMBL" id="CP009552">
    <property type="protein sequence ID" value="AIY90244.1"/>
    <property type="molecule type" value="Genomic_DNA"/>
</dbReference>
<sequence length="236" mass="26962">MKCRFCFSELEEEFDFCLVCGNRNLKLAGLFAESGRLNLALFGDVQRTLTFRLYGEWESLRNTFEVVWEKLHRKRADKLYLSGESRDIISETERMLKLSALYPLEISVLEPMERNEFLRTLSEFMTSSGEMEKVHLRPESKIGGAHSTIIGGREGRGLVMRIAESEFVKKIVPGIIENKGTTTGSVRLKLTRSDDRGNIRALLIHGGSVQQIHVITTARNREEGEMLIKMLRSLLH</sequence>